<evidence type="ECO:0000259" key="4">
    <source>
        <dbReference type="Pfam" id="PF00501"/>
    </source>
</evidence>
<comment type="catalytic activity">
    <reaction evidence="3">
        <text>a long-chain fatty acid + ATP + CoA = a long-chain fatty acyl-CoA + AMP + diphosphate</text>
        <dbReference type="Rhea" id="RHEA:15421"/>
        <dbReference type="ChEBI" id="CHEBI:30616"/>
        <dbReference type="ChEBI" id="CHEBI:33019"/>
        <dbReference type="ChEBI" id="CHEBI:57287"/>
        <dbReference type="ChEBI" id="CHEBI:57560"/>
        <dbReference type="ChEBI" id="CHEBI:83139"/>
        <dbReference type="ChEBI" id="CHEBI:456215"/>
        <dbReference type="EC" id="6.2.1.3"/>
    </reaction>
    <physiologicalReaction direction="left-to-right" evidence="3">
        <dbReference type="Rhea" id="RHEA:15422"/>
    </physiologicalReaction>
</comment>
<dbReference type="Pfam" id="PF23562">
    <property type="entry name" value="AMP-binding_C_3"/>
    <property type="match status" value="1"/>
</dbReference>
<feature type="domain" description="AMP-dependent synthetase/ligase" evidence="4">
    <location>
        <begin position="31"/>
        <end position="423"/>
    </location>
</feature>
<dbReference type="GO" id="GO:0004467">
    <property type="term" value="F:long-chain fatty acid-CoA ligase activity"/>
    <property type="evidence" value="ECO:0007669"/>
    <property type="project" value="UniProtKB-EC"/>
</dbReference>
<accession>A0A1G5CBF2</accession>
<dbReference type="InterPro" id="IPR042099">
    <property type="entry name" value="ANL_N_sf"/>
</dbReference>
<dbReference type="PANTHER" id="PTHR43272">
    <property type="entry name" value="LONG-CHAIN-FATTY-ACID--COA LIGASE"/>
    <property type="match status" value="1"/>
</dbReference>
<evidence type="ECO:0000256" key="3">
    <source>
        <dbReference type="ARBA" id="ARBA00024484"/>
    </source>
</evidence>
<dbReference type="OrthoDB" id="5296889at2"/>
<dbReference type="Gene3D" id="3.40.50.12780">
    <property type="entry name" value="N-terminal domain of ligase-like"/>
    <property type="match status" value="1"/>
</dbReference>
<reference evidence="6" key="1">
    <citation type="submission" date="2016-10" db="EMBL/GenBank/DDBJ databases">
        <authorList>
            <person name="Varghese N."/>
        </authorList>
    </citation>
    <scope>NUCLEOTIDE SEQUENCE [LARGE SCALE GENOMIC DNA]</scope>
    <source>
        <strain evidence="6">HL 19</strain>
    </source>
</reference>
<sequence length="603" mass="64919">MVDEAPTQPALASSPLERIRNASNLGAAFLDRVAAHPEATACLEPDGHRFHPVTARAFAEEVVDIARAFAGSGLVAGDRVALMGPNGRFWAAVDWAAQLLGLVVVPLYQGQQPTDLRYLLEDSGPSLICIQGPKSLADLSALTARNSYLPPVAVRDPGDQALEPPFRSWEAFLSAGEAVDRATVRMRTDSIHRDQLATLVYTSGTTGWPKGVELTHGNLLANLEGILEVLSVEEGDRFLSVLPLAHIFERTTGHLLAYLAGAEVAYARGPQSVASDLATARPTILLAVPRLFQLFHERAMAQAERSRLAGLTLAWAEGGGPLRRALGRRLLGGRLRKRLGGRVRLLVSGGAPLAPEVAAFFRSAGIPILEGYGQTETSPVVSVNPPEAIRPGTVGPPLPNVEAWAAEDGEILVRGPSVMRGYWGKPEETAQTFAGDWLRTGDIGGMDEAGYLYVTDRKKDLIVTSGGKNIPPQRVELRLGAQPLIQQAVVFGDGEAYLGALIVPNWQQVTEQLGADSPPEDPEDGAVTRLIRSAVHNALQDLPAWEQVRRFRVLPQPFTEEAGEVTPTLKIRRKVVKERYPREVASLFADRADSAREAAGTGD</sequence>
<dbReference type="EMBL" id="FMUN01000002">
    <property type="protein sequence ID" value="SCX99648.1"/>
    <property type="molecule type" value="Genomic_DNA"/>
</dbReference>
<keyword evidence="2" id="KW-0067">ATP-binding</keyword>
<gene>
    <name evidence="5" type="ORF">SAMN05661077_0983</name>
</gene>
<dbReference type="PROSITE" id="PS00455">
    <property type="entry name" value="AMP_BINDING"/>
    <property type="match status" value="1"/>
</dbReference>
<evidence type="ECO:0000256" key="2">
    <source>
        <dbReference type="ARBA" id="ARBA00022840"/>
    </source>
</evidence>
<name>A0A1G5CBF2_9GAMM</name>
<evidence type="ECO:0000256" key="1">
    <source>
        <dbReference type="ARBA" id="ARBA00022741"/>
    </source>
</evidence>
<dbReference type="InterPro" id="IPR020845">
    <property type="entry name" value="AMP-binding_CS"/>
</dbReference>
<dbReference type="AlphaFoldDB" id="A0A1G5CBF2"/>
<dbReference type="SUPFAM" id="SSF56801">
    <property type="entry name" value="Acetyl-CoA synthetase-like"/>
    <property type="match status" value="1"/>
</dbReference>
<dbReference type="Pfam" id="PF00501">
    <property type="entry name" value="AMP-binding"/>
    <property type="match status" value="1"/>
</dbReference>
<evidence type="ECO:0000313" key="5">
    <source>
        <dbReference type="EMBL" id="SCX99648.1"/>
    </source>
</evidence>
<protein>
    <submittedName>
        <fullName evidence="5">Long-chain acyl-CoA synthetase</fullName>
    </submittedName>
</protein>
<dbReference type="InterPro" id="IPR000873">
    <property type="entry name" value="AMP-dep_synth/lig_dom"/>
</dbReference>
<keyword evidence="6" id="KW-1185">Reference proteome</keyword>
<dbReference type="Gene3D" id="3.30.300.30">
    <property type="match status" value="1"/>
</dbReference>
<dbReference type="InterPro" id="IPR045851">
    <property type="entry name" value="AMP-bd_C_sf"/>
</dbReference>
<keyword evidence="1" id="KW-0547">Nucleotide-binding</keyword>
<dbReference type="GO" id="GO:0005524">
    <property type="term" value="F:ATP binding"/>
    <property type="evidence" value="ECO:0007669"/>
    <property type="project" value="UniProtKB-KW"/>
</dbReference>
<dbReference type="CDD" id="cd05907">
    <property type="entry name" value="VL_LC_FACS_like"/>
    <property type="match status" value="1"/>
</dbReference>
<evidence type="ECO:0000313" key="6">
    <source>
        <dbReference type="Proteomes" id="UP000183104"/>
    </source>
</evidence>
<dbReference type="Proteomes" id="UP000183104">
    <property type="component" value="Unassembled WGS sequence"/>
</dbReference>
<proteinExistence type="predicted"/>
<dbReference type="GO" id="GO:0016020">
    <property type="term" value="C:membrane"/>
    <property type="evidence" value="ECO:0007669"/>
    <property type="project" value="TreeGrafter"/>
</dbReference>
<dbReference type="STRING" id="381306.AN478_10265"/>
<dbReference type="PANTHER" id="PTHR43272:SF33">
    <property type="entry name" value="AMP-BINDING DOMAIN-CONTAINING PROTEIN-RELATED"/>
    <property type="match status" value="1"/>
</dbReference>
<organism evidence="5 6">
    <name type="scientific">Thiohalorhabdus denitrificans</name>
    <dbReference type="NCBI Taxonomy" id="381306"/>
    <lineage>
        <taxon>Bacteria</taxon>
        <taxon>Pseudomonadati</taxon>
        <taxon>Pseudomonadota</taxon>
        <taxon>Gammaproteobacteria</taxon>
        <taxon>Thiohalorhabdales</taxon>
        <taxon>Thiohalorhabdaceae</taxon>
        <taxon>Thiohalorhabdus</taxon>
    </lineage>
</organism>